<evidence type="ECO:0000313" key="13">
    <source>
        <dbReference type="EMBL" id="GFY99013.1"/>
    </source>
</evidence>
<evidence type="ECO:0000256" key="7">
    <source>
        <dbReference type="ARBA" id="ARBA00022786"/>
    </source>
</evidence>
<keyword evidence="7" id="KW-0833">Ubl conjugation pathway</keyword>
<name>A0A7J0FKA3_9ERIC</name>
<keyword evidence="6" id="KW-0863">Zinc-finger</keyword>
<evidence type="ECO:0000256" key="9">
    <source>
        <dbReference type="ARBA" id="ARBA00022989"/>
    </source>
</evidence>
<evidence type="ECO:0000256" key="4">
    <source>
        <dbReference type="ARBA" id="ARBA00022692"/>
    </source>
</evidence>
<keyword evidence="9 12" id="KW-1133">Transmembrane helix</keyword>
<dbReference type="EMBL" id="BJWL01000013">
    <property type="protein sequence ID" value="GFY99013.1"/>
    <property type="molecule type" value="Genomic_DNA"/>
</dbReference>
<comment type="pathway">
    <text evidence="2">Protein modification; protein ubiquitination.</text>
</comment>
<dbReference type="OrthoDB" id="8062037at2759"/>
<evidence type="ECO:0000256" key="3">
    <source>
        <dbReference type="ARBA" id="ARBA00022679"/>
    </source>
</evidence>
<evidence type="ECO:0000313" key="14">
    <source>
        <dbReference type="Proteomes" id="UP000585474"/>
    </source>
</evidence>
<dbReference type="PANTHER" id="PTHR45768:SF34">
    <property type="entry name" value="RING-H2 FINGER PROTEIN ATL64"/>
    <property type="match status" value="1"/>
</dbReference>
<dbReference type="GO" id="GO:0016020">
    <property type="term" value="C:membrane"/>
    <property type="evidence" value="ECO:0007669"/>
    <property type="project" value="UniProtKB-SubCell"/>
</dbReference>
<evidence type="ECO:0000256" key="1">
    <source>
        <dbReference type="ARBA" id="ARBA00004167"/>
    </source>
</evidence>
<evidence type="ECO:0000256" key="11">
    <source>
        <dbReference type="ARBA" id="ARBA00024209"/>
    </source>
</evidence>
<keyword evidence="3" id="KW-0808">Transferase</keyword>
<accession>A0A7J0FKA3</accession>
<protein>
    <submittedName>
        <fullName evidence="13">RING/U-box superfamily protein</fullName>
    </submittedName>
</protein>
<keyword evidence="8" id="KW-0862">Zinc</keyword>
<keyword evidence="5" id="KW-0479">Metal-binding</keyword>
<dbReference type="GO" id="GO:0008270">
    <property type="term" value="F:zinc ion binding"/>
    <property type="evidence" value="ECO:0007669"/>
    <property type="project" value="UniProtKB-KW"/>
</dbReference>
<keyword evidence="14" id="KW-1185">Reference proteome</keyword>
<reference evidence="13 14" key="1">
    <citation type="submission" date="2019-07" db="EMBL/GenBank/DDBJ databases">
        <title>De Novo Assembly of kiwifruit Actinidia rufa.</title>
        <authorList>
            <person name="Sugita-Konishi S."/>
            <person name="Sato K."/>
            <person name="Mori E."/>
            <person name="Abe Y."/>
            <person name="Kisaki G."/>
            <person name="Hamano K."/>
            <person name="Suezawa K."/>
            <person name="Otani M."/>
            <person name="Fukuda T."/>
            <person name="Manabe T."/>
            <person name="Gomi K."/>
            <person name="Tabuchi M."/>
            <person name="Akimitsu K."/>
            <person name="Kataoka I."/>
        </authorList>
    </citation>
    <scope>NUCLEOTIDE SEQUENCE [LARGE SCALE GENOMIC DNA]</scope>
    <source>
        <strain evidence="14">cv. Fuchu</strain>
    </source>
</reference>
<comment type="subcellular location">
    <subcellularLocation>
        <location evidence="1">Membrane</location>
        <topology evidence="1">Single-pass membrane protein</topology>
    </subcellularLocation>
</comment>
<comment type="similarity">
    <text evidence="11">Belongs to the RING-type zinc finger family. ATL subfamily.</text>
</comment>
<feature type="transmembrane region" description="Helical" evidence="12">
    <location>
        <begin position="22"/>
        <end position="44"/>
    </location>
</feature>
<evidence type="ECO:0000256" key="5">
    <source>
        <dbReference type="ARBA" id="ARBA00022723"/>
    </source>
</evidence>
<evidence type="ECO:0000256" key="6">
    <source>
        <dbReference type="ARBA" id="ARBA00022771"/>
    </source>
</evidence>
<evidence type="ECO:0000256" key="10">
    <source>
        <dbReference type="ARBA" id="ARBA00023136"/>
    </source>
</evidence>
<sequence length="148" mass="16602">MDDGDDEFPRQRRNQYDLNSKIMLTAIVSLSVVVVLVTILHVYARFVLRRRARRSAAMRQIRLAVSESHTATSAHETPKTGLDPAAIASLPLFVFKQSDGDTSAECAVCLSLLEEGHDMARLFTELERSSQRIQPCGEENGQEDLERQ</sequence>
<dbReference type="AlphaFoldDB" id="A0A7J0FKA3"/>
<proteinExistence type="inferred from homology"/>
<gene>
    <name evidence="13" type="ORF">Acr_13g0004140</name>
</gene>
<evidence type="ECO:0000256" key="8">
    <source>
        <dbReference type="ARBA" id="ARBA00022833"/>
    </source>
</evidence>
<keyword evidence="10 12" id="KW-0472">Membrane</keyword>
<keyword evidence="4 12" id="KW-0812">Transmembrane</keyword>
<organism evidence="13 14">
    <name type="scientific">Actinidia rufa</name>
    <dbReference type="NCBI Taxonomy" id="165716"/>
    <lineage>
        <taxon>Eukaryota</taxon>
        <taxon>Viridiplantae</taxon>
        <taxon>Streptophyta</taxon>
        <taxon>Embryophyta</taxon>
        <taxon>Tracheophyta</taxon>
        <taxon>Spermatophyta</taxon>
        <taxon>Magnoliopsida</taxon>
        <taxon>eudicotyledons</taxon>
        <taxon>Gunneridae</taxon>
        <taxon>Pentapetalae</taxon>
        <taxon>asterids</taxon>
        <taxon>Ericales</taxon>
        <taxon>Actinidiaceae</taxon>
        <taxon>Actinidia</taxon>
    </lineage>
</organism>
<dbReference type="GO" id="GO:0016740">
    <property type="term" value="F:transferase activity"/>
    <property type="evidence" value="ECO:0007669"/>
    <property type="project" value="UniProtKB-KW"/>
</dbReference>
<dbReference type="PANTHER" id="PTHR45768">
    <property type="entry name" value="E3 UBIQUITIN-PROTEIN LIGASE RNF13-LIKE"/>
    <property type="match status" value="1"/>
</dbReference>
<evidence type="ECO:0000256" key="12">
    <source>
        <dbReference type="SAM" id="Phobius"/>
    </source>
</evidence>
<comment type="caution">
    <text evidence="13">The sequence shown here is derived from an EMBL/GenBank/DDBJ whole genome shotgun (WGS) entry which is preliminary data.</text>
</comment>
<dbReference type="Proteomes" id="UP000585474">
    <property type="component" value="Unassembled WGS sequence"/>
</dbReference>
<evidence type="ECO:0000256" key="2">
    <source>
        <dbReference type="ARBA" id="ARBA00004906"/>
    </source>
</evidence>